<dbReference type="EMBL" id="JAVRJZ010000006">
    <property type="protein sequence ID" value="KAK2721709.1"/>
    <property type="molecule type" value="Genomic_DNA"/>
</dbReference>
<evidence type="ECO:0000256" key="1">
    <source>
        <dbReference type="ARBA" id="ARBA00022574"/>
    </source>
</evidence>
<keyword evidence="2" id="KW-0677">Repeat</keyword>
<dbReference type="SUPFAM" id="SSF50978">
    <property type="entry name" value="WD40 repeat-like"/>
    <property type="match status" value="1"/>
</dbReference>
<keyword evidence="5" id="KW-1185">Reference proteome</keyword>
<proteinExistence type="predicted"/>
<dbReference type="Pfam" id="PF12894">
    <property type="entry name" value="ANAPC4_WD40"/>
    <property type="match status" value="1"/>
</dbReference>
<dbReference type="PANTHER" id="PTHR19853:SF0">
    <property type="entry name" value="WD REPEAT-CONTAINING PROTEIN 3"/>
    <property type="match status" value="1"/>
</dbReference>
<evidence type="ECO:0000259" key="3">
    <source>
        <dbReference type="Pfam" id="PF12894"/>
    </source>
</evidence>
<feature type="domain" description="Anaphase-promoting complex subunit 4-like WD40" evidence="3">
    <location>
        <begin position="54"/>
        <end position="116"/>
    </location>
</feature>
<accession>A0AA88LCY9</accession>
<protein>
    <recommendedName>
        <fullName evidence="3">Anaphase-promoting complex subunit 4-like WD40 domain-containing protein</fullName>
    </recommendedName>
</protein>
<dbReference type="Proteomes" id="UP001187531">
    <property type="component" value="Unassembled WGS sequence"/>
</dbReference>
<dbReference type="GO" id="GO:0030490">
    <property type="term" value="P:maturation of SSU-rRNA"/>
    <property type="evidence" value="ECO:0007669"/>
    <property type="project" value="TreeGrafter"/>
</dbReference>
<dbReference type="GO" id="GO:0034388">
    <property type="term" value="C:Pwp2p-containing subcomplex of 90S preribosome"/>
    <property type="evidence" value="ECO:0007669"/>
    <property type="project" value="TreeGrafter"/>
</dbReference>
<comment type="caution">
    <text evidence="4">The sequence shown here is derived from an EMBL/GenBank/DDBJ whole genome shotgun (WGS) entry which is preliminary data.</text>
</comment>
<evidence type="ECO:0000313" key="5">
    <source>
        <dbReference type="Proteomes" id="UP001187531"/>
    </source>
</evidence>
<sequence length="196" mass="21739">MGLTKQYLRYVPGSVLNVIASANSNVKFIKYDGQCGRFVAVGACDNVYIWDTRKGEKFFELPGSKHEVSIIESSKNNTLAVGYTDGAIRIFDLKTCECLVTFSGHKREVTSLGFDEKGLRLASGSKGVCLIDVAPILQLSPLDTIGFNMAALEFLQREIEEKEATQLFLDATLKARDKRKKKNRKDLAIKRAVLAL</sequence>
<dbReference type="InterPro" id="IPR051570">
    <property type="entry name" value="TBC1_cilium_biogenesis"/>
</dbReference>
<dbReference type="GO" id="GO:0032040">
    <property type="term" value="C:small-subunit processome"/>
    <property type="evidence" value="ECO:0007669"/>
    <property type="project" value="TreeGrafter"/>
</dbReference>
<dbReference type="InterPro" id="IPR001680">
    <property type="entry name" value="WD40_rpt"/>
</dbReference>
<organism evidence="4 5">
    <name type="scientific">Artemia franciscana</name>
    <name type="common">Brine shrimp</name>
    <name type="synonym">Artemia sanfranciscana</name>
    <dbReference type="NCBI Taxonomy" id="6661"/>
    <lineage>
        <taxon>Eukaryota</taxon>
        <taxon>Metazoa</taxon>
        <taxon>Ecdysozoa</taxon>
        <taxon>Arthropoda</taxon>
        <taxon>Crustacea</taxon>
        <taxon>Branchiopoda</taxon>
        <taxon>Anostraca</taxon>
        <taxon>Artemiidae</taxon>
        <taxon>Artemia</taxon>
    </lineage>
</organism>
<gene>
    <name evidence="4" type="ORF">QYM36_003877</name>
</gene>
<dbReference type="PANTHER" id="PTHR19853">
    <property type="entry name" value="WD REPEAT CONTAINING PROTEIN 3 WDR3"/>
    <property type="match status" value="1"/>
</dbReference>
<dbReference type="SMART" id="SM00320">
    <property type="entry name" value="WD40"/>
    <property type="match status" value="3"/>
</dbReference>
<dbReference type="AlphaFoldDB" id="A0AA88LCY9"/>
<evidence type="ECO:0000256" key="2">
    <source>
        <dbReference type="ARBA" id="ARBA00022737"/>
    </source>
</evidence>
<dbReference type="Gene3D" id="2.130.10.10">
    <property type="entry name" value="YVTN repeat-like/Quinoprotein amine dehydrogenase"/>
    <property type="match status" value="1"/>
</dbReference>
<dbReference type="GO" id="GO:0030515">
    <property type="term" value="F:snoRNA binding"/>
    <property type="evidence" value="ECO:0007669"/>
    <property type="project" value="TreeGrafter"/>
</dbReference>
<dbReference type="InterPro" id="IPR015943">
    <property type="entry name" value="WD40/YVTN_repeat-like_dom_sf"/>
</dbReference>
<dbReference type="InterPro" id="IPR024977">
    <property type="entry name" value="Apc4-like_WD40_dom"/>
</dbReference>
<name>A0AA88LCY9_ARTSF</name>
<keyword evidence="1" id="KW-0853">WD repeat</keyword>
<evidence type="ECO:0000313" key="4">
    <source>
        <dbReference type="EMBL" id="KAK2721709.1"/>
    </source>
</evidence>
<reference evidence="4" key="1">
    <citation type="submission" date="2023-07" db="EMBL/GenBank/DDBJ databases">
        <title>Chromosome-level genome assembly of Artemia franciscana.</title>
        <authorList>
            <person name="Jo E."/>
        </authorList>
    </citation>
    <scope>NUCLEOTIDE SEQUENCE</scope>
    <source>
        <tissue evidence="4">Whole body</tissue>
    </source>
</reference>
<dbReference type="InterPro" id="IPR036322">
    <property type="entry name" value="WD40_repeat_dom_sf"/>
</dbReference>